<dbReference type="HOGENOM" id="CLU_1203968_0_0_6"/>
<organism evidence="3 4">
    <name type="scientific">Pseudomonas putida (strain DOT-T1E)</name>
    <dbReference type="NCBI Taxonomy" id="1196325"/>
    <lineage>
        <taxon>Bacteria</taxon>
        <taxon>Pseudomonadati</taxon>
        <taxon>Pseudomonadota</taxon>
        <taxon>Gammaproteobacteria</taxon>
        <taxon>Pseudomonadales</taxon>
        <taxon>Pseudomonadaceae</taxon>
        <taxon>Pseudomonas</taxon>
    </lineage>
</organism>
<evidence type="ECO:0000313" key="4">
    <source>
        <dbReference type="Proteomes" id="UP000006503"/>
    </source>
</evidence>
<dbReference type="KEGG" id="ppx:T1E_2898"/>
<evidence type="ECO:0000313" key="3">
    <source>
        <dbReference type="EMBL" id="AFO48737.1"/>
    </source>
</evidence>
<dbReference type="RefSeq" id="WP_014860563.1">
    <property type="nucleotide sequence ID" value="NC_018220.1"/>
</dbReference>
<dbReference type="AlphaFoldDB" id="I7BX36"/>
<feature type="region of interest" description="Disordered" evidence="2">
    <location>
        <begin position="125"/>
        <end position="152"/>
    </location>
</feature>
<sequence>MTTEVKSQKAEYDEALKTGLYNQQGINVAERVLDVFNTTAIASEYEETLKQITEASKVGDVKQVLALSKKLNDIQHNRQNHEKALNDYKNKFTFSDILQAYSAEFSELKYEAALEAMKSAHIAVEQSGNTKGTRGRNKSADGVQAPKGDRPPKVYKITKDGKSIDFILRAGPAGLDQDKEAFEFLGFKLVPSADGKKSVLEPAEFVTSTGEKIKAARASIVKAMETGGVKMFEDYDCKEIKPTA</sequence>
<dbReference type="PATRIC" id="fig|1196325.3.peg.2877"/>
<feature type="coiled-coil region" evidence="1">
    <location>
        <begin position="64"/>
        <end position="91"/>
    </location>
</feature>
<reference evidence="4" key="1">
    <citation type="journal article" date="2013" name="Microb. Biotechnol.">
        <title>Metabolic potential of the organic-solvent tolerant Pseudomonas putida DOT-T1E deduced from its annotated genome.</title>
        <authorList>
            <person name="Udaondo Z."/>
            <person name="Molina L."/>
            <person name="Daniels C."/>
            <person name="Gomez M.J."/>
            <person name="Molina-Henares M.A."/>
            <person name="Matilla M.A."/>
            <person name="Roca A."/>
            <person name="Fernandez M."/>
            <person name="Duque E."/>
            <person name="Segura A."/>
            <person name="Ramos J.L."/>
        </authorList>
    </citation>
    <scope>NUCLEOTIDE SEQUENCE [LARGE SCALE GENOMIC DNA]</scope>
    <source>
        <strain evidence="4">DOT-T1E</strain>
    </source>
</reference>
<gene>
    <name evidence="3" type="ordered locus">T1E_2898</name>
</gene>
<evidence type="ECO:0000256" key="1">
    <source>
        <dbReference type="SAM" id="Coils"/>
    </source>
</evidence>
<keyword evidence="1" id="KW-0175">Coiled coil</keyword>
<evidence type="ECO:0000256" key="2">
    <source>
        <dbReference type="SAM" id="MobiDB-lite"/>
    </source>
</evidence>
<dbReference type="Proteomes" id="UP000006503">
    <property type="component" value="Chromosome"/>
</dbReference>
<proteinExistence type="predicted"/>
<dbReference type="EMBL" id="CP003734">
    <property type="protein sequence ID" value="AFO48737.1"/>
    <property type="molecule type" value="Genomic_DNA"/>
</dbReference>
<protein>
    <submittedName>
        <fullName evidence="3">Uncharacterized protein</fullName>
    </submittedName>
</protein>
<name>I7BX36_PSEPT</name>
<accession>I7BX36</accession>